<accession>A0A9P6CI89</accession>
<proteinExistence type="predicted"/>
<sequence>MHQLVTLCRKFGKKGPGKFNFDTFIGQDEHMSWWIYLFGASVFSSCHLKEHRLVMAFRALLAYTIIIGIIFMAFFSLAWGPIQERALPPVKTLHTYRLLTRNLQEIEHPIYRIFIPHRENPLPGKWEDFANVTALWRDDEGGTYQTACTPKENWGDVVYSSGIFSCPSLINPMKSLGEGITHNDLDLFLPPSDFLVTLNFTWFSATLGALGDWYDPHRRGASVMLGLTHDDNYVAGNTIPTLVFPGSHLVGGISTHVRQIVSSPLLASLGIFVPSKAFLIANIVSLSPDPSPSINRPPNIGTL</sequence>
<feature type="transmembrane region" description="Helical" evidence="1">
    <location>
        <begin position="60"/>
        <end position="82"/>
    </location>
</feature>
<organism evidence="2 3">
    <name type="scientific">Collybia nuda</name>
    <dbReference type="NCBI Taxonomy" id="64659"/>
    <lineage>
        <taxon>Eukaryota</taxon>
        <taxon>Fungi</taxon>
        <taxon>Dikarya</taxon>
        <taxon>Basidiomycota</taxon>
        <taxon>Agaricomycotina</taxon>
        <taxon>Agaricomycetes</taxon>
        <taxon>Agaricomycetidae</taxon>
        <taxon>Agaricales</taxon>
        <taxon>Tricholomatineae</taxon>
        <taxon>Clitocybaceae</taxon>
        <taxon>Collybia</taxon>
    </lineage>
</organism>
<comment type="caution">
    <text evidence="2">The sequence shown here is derived from an EMBL/GenBank/DDBJ whole genome shotgun (WGS) entry which is preliminary data.</text>
</comment>
<name>A0A9P6CI89_9AGAR</name>
<evidence type="ECO:0000256" key="1">
    <source>
        <dbReference type="SAM" id="Phobius"/>
    </source>
</evidence>
<evidence type="ECO:0000313" key="3">
    <source>
        <dbReference type="Proteomes" id="UP000807353"/>
    </source>
</evidence>
<gene>
    <name evidence="2" type="ORF">BDZ94DRAFT_1310414</name>
</gene>
<dbReference type="OrthoDB" id="3227921at2759"/>
<reference evidence="2" key="1">
    <citation type="submission" date="2020-11" db="EMBL/GenBank/DDBJ databases">
        <authorList>
            <consortium name="DOE Joint Genome Institute"/>
            <person name="Ahrendt S."/>
            <person name="Riley R."/>
            <person name="Andreopoulos W."/>
            <person name="Labutti K."/>
            <person name="Pangilinan J."/>
            <person name="Ruiz-Duenas F.J."/>
            <person name="Barrasa J.M."/>
            <person name="Sanchez-Garcia M."/>
            <person name="Camarero S."/>
            <person name="Miyauchi S."/>
            <person name="Serrano A."/>
            <person name="Linde D."/>
            <person name="Babiker R."/>
            <person name="Drula E."/>
            <person name="Ayuso-Fernandez I."/>
            <person name="Pacheco R."/>
            <person name="Padilla G."/>
            <person name="Ferreira P."/>
            <person name="Barriuso J."/>
            <person name="Kellner H."/>
            <person name="Castanera R."/>
            <person name="Alfaro M."/>
            <person name="Ramirez L."/>
            <person name="Pisabarro A.G."/>
            <person name="Kuo A."/>
            <person name="Tritt A."/>
            <person name="Lipzen A."/>
            <person name="He G."/>
            <person name="Yan M."/>
            <person name="Ng V."/>
            <person name="Cullen D."/>
            <person name="Martin F."/>
            <person name="Rosso M.-N."/>
            <person name="Henrissat B."/>
            <person name="Hibbett D."/>
            <person name="Martinez A.T."/>
            <person name="Grigoriev I.V."/>
        </authorList>
    </citation>
    <scope>NUCLEOTIDE SEQUENCE</scope>
    <source>
        <strain evidence="2">CBS 247.69</strain>
    </source>
</reference>
<evidence type="ECO:0000313" key="2">
    <source>
        <dbReference type="EMBL" id="KAF9461664.1"/>
    </source>
</evidence>
<keyword evidence="3" id="KW-1185">Reference proteome</keyword>
<keyword evidence="1" id="KW-0812">Transmembrane</keyword>
<dbReference type="AlphaFoldDB" id="A0A9P6CI89"/>
<dbReference type="Proteomes" id="UP000807353">
    <property type="component" value="Unassembled WGS sequence"/>
</dbReference>
<protein>
    <submittedName>
        <fullName evidence="2">Uncharacterized protein</fullName>
    </submittedName>
</protein>
<keyword evidence="1" id="KW-0472">Membrane</keyword>
<dbReference type="EMBL" id="MU150281">
    <property type="protein sequence ID" value="KAF9461664.1"/>
    <property type="molecule type" value="Genomic_DNA"/>
</dbReference>
<keyword evidence="1" id="KW-1133">Transmembrane helix</keyword>